<organism evidence="1 2">
    <name type="scientific">Ferirhizobium litorale</name>
    <dbReference type="NCBI Taxonomy" id="2927786"/>
    <lineage>
        <taxon>Bacteria</taxon>
        <taxon>Pseudomonadati</taxon>
        <taxon>Pseudomonadota</taxon>
        <taxon>Alphaproteobacteria</taxon>
        <taxon>Hyphomicrobiales</taxon>
        <taxon>Rhizobiaceae</taxon>
        <taxon>Ferirhizobium</taxon>
    </lineage>
</organism>
<proteinExistence type="predicted"/>
<reference evidence="1" key="1">
    <citation type="submission" date="2022-03" db="EMBL/GenBank/DDBJ databases">
        <title>Fererhizobium litorale gen. nov., sp. nov., isolated from sandy sediments of the Sea of Japan seashore.</title>
        <authorList>
            <person name="Romanenko L."/>
            <person name="Kurilenko V."/>
            <person name="Otstavnykh N."/>
            <person name="Svetashev V."/>
            <person name="Tekutyeva L."/>
            <person name="Isaeva M."/>
            <person name="Mikhailov V."/>
        </authorList>
    </citation>
    <scope>NUCLEOTIDE SEQUENCE</scope>
    <source>
        <strain evidence="1">KMM 9576</strain>
    </source>
</reference>
<accession>A0AAE3U5Y6</accession>
<feature type="non-terminal residue" evidence="1">
    <location>
        <position position="1"/>
    </location>
</feature>
<name>A0AAE3U5Y6_9HYPH</name>
<dbReference type="RefSeq" id="WP_311794751.1">
    <property type="nucleotide sequence ID" value="NZ_JALDYZ010000020.1"/>
</dbReference>
<dbReference type="AlphaFoldDB" id="A0AAE3U5Y6"/>
<evidence type="ECO:0000313" key="1">
    <source>
        <dbReference type="EMBL" id="MDI7924943.1"/>
    </source>
</evidence>
<dbReference type="EMBL" id="JALDYZ010000020">
    <property type="protein sequence ID" value="MDI7924943.1"/>
    <property type="molecule type" value="Genomic_DNA"/>
</dbReference>
<keyword evidence="2" id="KW-1185">Reference proteome</keyword>
<gene>
    <name evidence="1" type="ORF">MRS75_23075</name>
</gene>
<sequence>LLASKLGKKASTNLGAIQKAAAAKAKAAVRKHASKRKGSVLAEQRKKVSDAKRLAGSEAASRLDALEPKLNDIWDAAYRDAADVAFGTATKLWFKRYARKYIDTLNRVNERSDGLFVRGMAGEDREALKQYLTESGMDAAEADIAVMMLKGTNTNGVRNTRRRAPLDADLEVHLPQGVFRAKDMFERDVFKNADLYRRSMLSAAALSRAGFQSEAAARMHIADITDVEKLRRAGTFVSAKMEGDYIKARQVMDMYVDRIVGKPEGDPNAFAQLKSTGRTFRNLAFATFMVMNGISQIGDLPKIIARNGVAAAFTHFDLADIFRVFRSGTAGRAGNELAEGLEILTGQGSNTARTRIFTAYEGLDKFYGESLLEKIVGRAEHITKGMASATNLIGMSAPVTDFLTRWSMRSTLQAFVNHAQGRKAISAKLLNDMGFTAEMAANLNAMIKDGAIELADTGVVKKLHLDRLAAKWAREIDDLMANVTRESKLQVLEASPAHLPPLMQNEMGRLLGQFKTFMIASYASNSLRGIKMHDAWAASSLIMSSVLGAATYALTIHMKAFGKPEEEREAYLDRMLYSRKAITAAALGRSGDLAMLPFVVDSITAPLSMLSGEDLRVFDASRTSGLGNDVIGGLPFYQMVKRVGDLTFGSLVDAMRSDQQVTRQEAMSRVSTVVPWLRTYGLLNATQAALSHLPDREPSDKTFSQ</sequence>
<dbReference type="Proteomes" id="UP001161580">
    <property type="component" value="Unassembled WGS sequence"/>
</dbReference>
<protein>
    <submittedName>
        <fullName evidence="1">Uncharacterized protein</fullName>
    </submittedName>
</protein>
<comment type="caution">
    <text evidence="1">The sequence shown here is derived from an EMBL/GenBank/DDBJ whole genome shotgun (WGS) entry which is preliminary data.</text>
</comment>
<evidence type="ECO:0000313" key="2">
    <source>
        <dbReference type="Proteomes" id="UP001161580"/>
    </source>
</evidence>